<proteinExistence type="predicted"/>
<dbReference type="EMBL" id="LR796906">
    <property type="protein sequence ID" value="CAB4173682.1"/>
    <property type="molecule type" value="Genomic_DNA"/>
</dbReference>
<sequence length="129" mass="12926">MATGFPAATGDVLSAAMYNGLVAFTVSADQTADYTAVLTDQYQTLVPMNKATAIAFKIPTNASVAYATGTVITVLNKGAGTCTISAVTSGTTTVLSAGATAASPTLAQYKTAACIKVATDTWYVVGAIA</sequence>
<protein>
    <submittedName>
        <fullName evidence="3">Uncharacterized protein</fullName>
    </submittedName>
</protein>
<evidence type="ECO:0000313" key="1">
    <source>
        <dbReference type="EMBL" id="CAB4173682.1"/>
    </source>
</evidence>
<gene>
    <name evidence="2" type="ORF">UFOVP1255_9</name>
    <name evidence="3" type="ORF">UFOVP1496_14</name>
    <name evidence="1" type="ORF">UFOVP973_4</name>
</gene>
<name>A0A6J5SNX7_9CAUD</name>
<dbReference type="EMBL" id="LR797440">
    <property type="protein sequence ID" value="CAB4216890.1"/>
    <property type="molecule type" value="Genomic_DNA"/>
</dbReference>
<reference evidence="3" key="1">
    <citation type="submission" date="2020-05" db="EMBL/GenBank/DDBJ databases">
        <authorList>
            <person name="Chiriac C."/>
            <person name="Salcher M."/>
            <person name="Ghai R."/>
            <person name="Kavagutti S V."/>
        </authorList>
    </citation>
    <scope>NUCLEOTIDE SEQUENCE</scope>
</reference>
<organism evidence="3">
    <name type="scientific">uncultured Caudovirales phage</name>
    <dbReference type="NCBI Taxonomy" id="2100421"/>
    <lineage>
        <taxon>Viruses</taxon>
        <taxon>Duplodnaviria</taxon>
        <taxon>Heunggongvirae</taxon>
        <taxon>Uroviricota</taxon>
        <taxon>Caudoviricetes</taxon>
        <taxon>Peduoviridae</taxon>
        <taxon>Maltschvirus</taxon>
        <taxon>Maltschvirus maltsch</taxon>
    </lineage>
</organism>
<evidence type="ECO:0000313" key="2">
    <source>
        <dbReference type="EMBL" id="CAB4194035.1"/>
    </source>
</evidence>
<evidence type="ECO:0000313" key="3">
    <source>
        <dbReference type="EMBL" id="CAB4216890.1"/>
    </source>
</evidence>
<dbReference type="EMBL" id="LR797203">
    <property type="protein sequence ID" value="CAB4194035.1"/>
    <property type="molecule type" value="Genomic_DNA"/>
</dbReference>
<accession>A0A6J5SNX7</accession>